<dbReference type="KEGG" id="pbh:AAW51_2938"/>
<proteinExistence type="predicted"/>
<keyword evidence="7" id="KW-0812">Transmembrane</keyword>
<feature type="domain" description="Histidine kinase" evidence="8">
    <location>
        <begin position="404"/>
        <end position="626"/>
    </location>
</feature>
<dbReference type="InterPro" id="IPR013767">
    <property type="entry name" value="PAS_fold"/>
</dbReference>
<gene>
    <name evidence="10" type="ORF">AAW51_2938</name>
</gene>
<evidence type="ECO:0000259" key="8">
    <source>
        <dbReference type="PROSITE" id="PS50109"/>
    </source>
</evidence>
<keyword evidence="5" id="KW-0808">Transferase</keyword>
<dbReference type="InterPro" id="IPR036097">
    <property type="entry name" value="HisK_dim/P_sf"/>
</dbReference>
<dbReference type="InterPro" id="IPR000014">
    <property type="entry name" value="PAS"/>
</dbReference>
<dbReference type="SMART" id="SM00388">
    <property type="entry name" value="HisKA"/>
    <property type="match status" value="1"/>
</dbReference>
<keyword evidence="11" id="KW-1185">Reference proteome</keyword>
<evidence type="ECO:0000313" key="11">
    <source>
        <dbReference type="Proteomes" id="UP000035352"/>
    </source>
</evidence>
<feature type="transmembrane region" description="Helical" evidence="7">
    <location>
        <begin position="33"/>
        <end position="54"/>
    </location>
</feature>
<dbReference type="RefSeq" id="WP_047195197.1">
    <property type="nucleotide sequence ID" value="NZ_CP011371.1"/>
</dbReference>
<evidence type="ECO:0000256" key="5">
    <source>
        <dbReference type="ARBA" id="ARBA00022679"/>
    </source>
</evidence>
<evidence type="ECO:0000313" key="10">
    <source>
        <dbReference type="EMBL" id="AKJ29629.1"/>
    </source>
</evidence>
<evidence type="ECO:0000256" key="6">
    <source>
        <dbReference type="ARBA" id="ARBA00022777"/>
    </source>
</evidence>
<dbReference type="AlphaFoldDB" id="A0A0G3BJJ8"/>
<dbReference type="InterPro" id="IPR003594">
    <property type="entry name" value="HATPase_dom"/>
</dbReference>
<keyword evidence="4" id="KW-0597">Phosphoprotein</keyword>
<dbReference type="GO" id="GO:0006355">
    <property type="term" value="P:regulation of DNA-templated transcription"/>
    <property type="evidence" value="ECO:0007669"/>
    <property type="project" value="InterPro"/>
</dbReference>
<dbReference type="Pfam" id="PF02518">
    <property type="entry name" value="HATPase_c"/>
    <property type="match status" value="1"/>
</dbReference>
<dbReference type="EMBL" id="CP011371">
    <property type="protein sequence ID" value="AKJ29629.1"/>
    <property type="molecule type" value="Genomic_DNA"/>
</dbReference>
<dbReference type="Pfam" id="PF00512">
    <property type="entry name" value="HisKA"/>
    <property type="match status" value="1"/>
</dbReference>
<dbReference type="Pfam" id="PF00989">
    <property type="entry name" value="PAS"/>
    <property type="match status" value="1"/>
</dbReference>
<protein>
    <recommendedName>
        <fullName evidence="3">histidine kinase</fullName>
        <ecNumber evidence="3">2.7.13.3</ecNumber>
    </recommendedName>
</protein>
<dbReference type="CDD" id="cd00082">
    <property type="entry name" value="HisKA"/>
    <property type="match status" value="1"/>
</dbReference>
<evidence type="ECO:0000256" key="7">
    <source>
        <dbReference type="SAM" id="Phobius"/>
    </source>
</evidence>
<dbReference type="FunFam" id="3.30.565.10:FF:000006">
    <property type="entry name" value="Sensor histidine kinase WalK"/>
    <property type="match status" value="1"/>
</dbReference>
<dbReference type="SMART" id="SM00387">
    <property type="entry name" value="HATPase_c"/>
    <property type="match status" value="1"/>
</dbReference>
<dbReference type="InterPro" id="IPR004358">
    <property type="entry name" value="Sig_transdc_His_kin-like_C"/>
</dbReference>
<dbReference type="Proteomes" id="UP000035352">
    <property type="component" value="Chromosome"/>
</dbReference>
<dbReference type="InterPro" id="IPR005467">
    <property type="entry name" value="His_kinase_dom"/>
</dbReference>
<dbReference type="Gene3D" id="1.10.287.130">
    <property type="match status" value="1"/>
</dbReference>
<dbReference type="SUPFAM" id="SSF55874">
    <property type="entry name" value="ATPase domain of HSP90 chaperone/DNA topoisomerase II/histidine kinase"/>
    <property type="match status" value="1"/>
</dbReference>
<dbReference type="PROSITE" id="PS50109">
    <property type="entry name" value="HIS_KIN"/>
    <property type="match status" value="1"/>
</dbReference>
<dbReference type="Gene3D" id="3.30.450.20">
    <property type="entry name" value="PAS domain"/>
    <property type="match status" value="1"/>
</dbReference>
<dbReference type="EC" id="2.7.13.3" evidence="3"/>
<dbReference type="PRINTS" id="PR00344">
    <property type="entry name" value="BCTRLSENSOR"/>
</dbReference>
<feature type="transmembrane region" description="Helical" evidence="7">
    <location>
        <begin position="169"/>
        <end position="197"/>
    </location>
</feature>
<dbReference type="CDD" id="cd00130">
    <property type="entry name" value="PAS"/>
    <property type="match status" value="1"/>
</dbReference>
<dbReference type="InterPro" id="IPR036890">
    <property type="entry name" value="HATPase_C_sf"/>
</dbReference>
<accession>A0A0G3BJJ8</accession>
<dbReference type="PANTHER" id="PTHR43047">
    <property type="entry name" value="TWO-COMPONENT HISTIDINE PROTEIN KINASE"/>
    <property type="match status" value="1"/>
</dbReference>
<name>A0A0G3BJJ8_9BURK</name>
<keyword evidence="6 10" id="KW-0418">Kinase</keyword>
<dbReference type="SUPFAM" id="SSF55785">
    <property type="entry name" value="PYP-like sensor domain (PAS domain)"/>
    <property type="match status" value="1"/>
</dbReference>
<dbReference type="SUPFAM" id="SSF47384">
    <property type="entry name" value="Homodimeric domain of signal transducing histidine kinase"/>
    <property type="match status" value="1"/>
</dbReference>
<organism evidence="10 11">
    <name type="scientific">Caldimonas brevitalea</name>
    <dbReference type="NCBI Taxonomy" id="413882"/>
    <lineage>
        <taxon>Bacteria</taxon>
        <taxon>Pseudomonadati</taxon>
        <taxon>Pseudomonadota</taxon>
        <taxon>Betaproteobacteria</taxon>
        <taxon>Burkholderiales</taxon>
        <taxon>Sphaerotilaceae</taxon>
        <taxon>Caldimonas</taxon>
    </lineage>
</organism>
<reference evidence="10 11" key="1">
    <citation type="submission" date="2015-05" db="EMBL/GenBank/DDBJ databases">
        <authorList>
            <person name="Tang B."/>
            <person name="Yu Y."/>
        </authorList>
    </citation>
    <scope>NUCLEOTIDE SEQUENCE [LARGE SCALE GENOMIC DNA]</scope>
    <source>
        <strain evidence="10 11">DSM 7029</strain>
    </source>
</reference>
<sequence length="631" mass="68329">MRSPPLKPTDAAHTAAMPAHRWSHSILWRQFKWLTLAGTAVALMLAVLQLLYHARAERAHLGRQIEQSLDAAQAPAQQAAYDLNPDLAQVVAAGLAASGPYAEVEIRDDEGRLLAAVLRSAERPRWPVLLGHLLGPVEHHQRVLMHPLTGRAVGELHAHLNMRQLETDLFARLQAGLLLSLLLLVLLAAAVAALFYFTSTRPLLRAAQTLSGADLTTGLEPPVGHEHTEIGALFAQFGRYVERLRAAEAQAQFAGKELADHEARMSALIESLLEGIVGVDAEGRVLSVNPAAATLLKREAEDLIGRPVAEVLPQLESGEPLGAPVYGPPQAAPGASRHGTVRLGLSNGSQRVVELSERQLIFRGQPMRVLLLRDVSAWLELEQARRERAAAEAADQAKTAFLSRMSHELRTPLNAILGFSQLLMLDPGGHLSEAQHKHAGLIHDAGQHLLALIRDLLDRSLIESGKLQLDLRPVDVSTIVAECLPLVESMAAQQQVQLHSMPSDDTAGRLRVRADATRLRQVLVNVLSNAIKYNRPGGKVDISAERQDETHVALSVHDTGIGVPPERLTQLFEPYNRLGQEEGQIEGVGLGLALSRQLIEMMGGELTLTSTEGVGTVVRIALQAEPAPTLP</sequence>
<dbReference type="Gene3D" id="3.30.565.10">
    <property type="entry name" value="Histidine kinase-like ATPase, C-terminal domain"/>
    <property type="match status" value="1"/>
</dbReference>
<evidence type="ECO:0000256" key="4">
    <source>
        <dbReference type="ARBA" id="ARBA00022553"/>
    </source>
</evidence>
<keyword evidence="7" id="KW-1133">Transmembrane helix</keyword>
<dbReference type="PROSITE" id="PS50112">
    <property type="entry name" value="PAS"/>
    <property type="match status" value="1"/>
</dbReference>
<comment type="subcellular location">
    <subcellularLocation>
        <location evidence="2">Cell inner membrane</location>
        <topology evidence="2">Multi-pass membrane protein</topology>
    </subcellularLocation>
</comment>
<feature type="domain" description="PAS" evidence="9">
    <location>
        <begin position="261"/>
        <end position="312"/>
    </location>
</feature>
<dbReference type="InterPro" id="IPR003661">
    <property type="entry name" value="HisK_dim/P_dom"/>
</dbReference>
<evidence type="ECO:0000256" key="2">
    <source>
        <dbReference type="ARBA" id="ARBA00004429"/>
    </source>
</evidence>
<evidence type="ECO:0000256" key="1">
    <source>
        <dbReference type="ARBA" id="ARBA00000085"/>
    </source>
</evidence>
<dbReference type="STRING" id="413882.AAW51_2938"/>
<dbReference type="NCBIfam" id="TIGR00229">
    <property type="entry name" value="sensory_box"/>
    <property type="match status" value="1"/>
</dbReference>
<dbReference type="PANTHER" id="PTHR43047:SF72">
    <property type="entry name" value="OSMOSENSING HISTIDINE PROTEIN KINASE SLN1"/>
    <property type="match status" value="1"/>
</dbReference>
<comment type="catalytic activity">
    <reaction evidence="1">
        <text>ATP + protein L-histidine = ADP + protein N-phospho-L-histidine.</text>
        <dbReference type="EC" id="2.7.13.3"/>
    </reaction>
</comment>
<dbReference type="GO" id="GO:0000155">
    <property type="term" value="F:phosphorelay sensor kinase activity"/>
    <property type="evidence" value="ECO:0007669"/>
    <property type="project" value="InterPro"/>
</dbReference>
<dbReference type="PATRIC" id="fig|413882.6.peg.3066"/>
<evidence type="ECO:0000256" key="3">
    <source>
        <dbReference type="ARBA" id="ARBA00012438"/>
    </source>
</evidence>
<dbReference type="SMART" id="SM00091">
    <property type="entry name" value="PAS"/>
    <property type="match status" value="1"/>
</dbReference>
<keyword evidence="7" id="KW-0472">Membrane</keyword>
<evidence type="ECO:0000259" key="9">
    <source>
        <dbReference type="PROSITE" id="PS50112"/>
    </source>
</evidence>
<dbReference type="InterPro" id="IPR035965">
    <property type="entry name" value="PAS-like_dom_sf"/>
</dbReference>
<dbReference type="GO" id="GO:0005886">
    <property type="term" value="C:plasma membrane"/>
    <property type="evidence" value="ECO:0007669"/>
    <property type="project" value="UniProtKB-SubCell"/>
</dbReference>
<dbReference type="GO" id="GO:0009927">
    <property type="term" value="F:histidine phosphotransfer kinase activity"/>
    <property type="evidence" value="ECO:0007669"/>
    <property type="project" value="TreeGrafter"/>
</dbReference>